<keyword evidence="7 15" id="KW-0378">Hydrolase</keyword>
<feature type="active site" description="Proton donor; for delta-elimination activity" evidence="15">
    <location>
        <position position="304"/>
    </location>
</feature>
<dbReference type="EMBL" id="JABGBO010000005">
    <property type="protein sequence ID" value="NOL49594.1"/>
    <property type="molecule type" value="Genomic_DNA"/>
</dbReference>
<dbReference type="PANTHER" id="PTHR22993:SF9">
    <property type="entry name" value="FORMAMIDOPYRIMIDINE-DNA GLYCOSYLASE"/>
    <property type="match status" value="1"/>
</dbReference>
<comment type="similarity">
    <text evidence="2 15">Belongs to the FPG family.</text>
</comment>
<dbReference type="InterPro" id="IPR035937">
    <property type="entry name" value="FPG_N"/>
</dbReference>
<comment type="function">
    <text evidence="15">Involved in base excision repair of DNA damaged by oxidation or by mutagenic agents. Acts as DNA glycosylase that recognizes and removes damaged bases. Has a preference for oxidized purines, such as 7,8-dihydro-8-oxoguanine (8-oxoG). Has AP (apurinic/apyrimidinic) lyase activity and introduces nicks in the DNA strand. Cleaves the DNA backbone by beta-delta elimination to generate a single-strand break at the site of the removed base with both 3'- and 5'-phosphates.</text>
</comment>
<dbReference type="InterPro" id="IPR015886">
    <property type="entry name" value="H2TH_FPG"/>
</dbReference>
<dbReference type="PROSITE" id="PS51066">
    <property type="entry name" value="ZF_FPG_2"/>
    <property type="match status" value="1"/>
</dbReference>
<dbReference type="CDD" id="cd08966">
    <property type="entry name" value="EcFpg-like_N"/>
    <property type="match status" value="1"/>
</dbReference>
<dbReference type="InterPro" id="IPR010663">
    <property type="entry name" value="Znf_FPG/IleRS"/>
</dbReference>
<organism evidence="18 19">
    <name type="scientific">Pelistega europaea</name>
    <dbReference type="NCBI Taxonomy" id="106147"/>
    <lineage>
        <taxon>Bacteria</taxon>
        <taxon>Pseudomonadati</taxon>
        <taxon>Pseudomonadota</taxon>
        <taxon>Betaproteobacteria</taxon>
        <taxon>Burkholderiales</taxon>
        <taxon>Alcaligenaceae</taxon>
        <taxon>Pelistega</taxon>
    </lineage>
</organism>
<dbReference type="Pfam" id="PF06831">
    <property type="entry name" value="H2TH"/>
    <property type="match status" value="1"/>
</dbReference>
<dbReference type="AlphaFoldDB" id="A0A7Y4L9P3"/>
<gene>
    <name evidence="15 18" type="primary">mutM</name>
    <name evidence="15" type="synonym">fpg</name>
    <name evidence="18" type="ORF">HKX40_05535</name>
</gene>
<keyword evidence="5 15" id="KW-0227">DNA damage</keyword>
<dbReference type="FunFam" id="3.20.190.10:FF:000001">
    <property type="entry name" value="Formamidopyrimidine-DNA glycosylase"/>
    <property type="match status" value="1"/>
</dbReference>
<evidence type="ECO:0000259" key="16">
    <source>
        <dbReference type="PROSITE" id="PS51066"/>
    </source>
</evidence>
<dbReference type="PANTHER" id="PTHR22993">
    <property type="entry name" value="FORMAMIDOPYRIMIDINE-DNA GLYCOSYLASE"/>
    <property type="match status" value="1"/>
</dbReference>
<dbReference type="Pfam" id="PF01149">
    <property type="entry name" value="Fapy_DNA_glyco"/>
    <property type="match status" value="1"/>
</dbReference>
<evidence type="ECO:0000256" key="4">
    <source>
        <dbReference type="ARBA" id="ARBA00022723"/>
    </source>
</evidence>
<dbReference type="SMART" id="SM00898">
    <property type="entry name" value="Fapy_DNA_glyco"/>
    <property type="match status" value="1"/>
</dbReference>
<keyword evidence="12 15" id="KW-0511">Multifunctional enzyme</keyword>
<evidence type="ECO:0000256" key="6">
    <source>
        <dbReference type="ARBA" id="ARBA00022771"/>
    </source>
</evidence>
<dbReference type="SMART" id="SM01232">
    <property type="entry name" value="H2TH"/>
    <property type="match status" value="1"/>
</dbReference>
<evidence type="ECO:0000256" key="10">
    <source>
        <dbReference type="ARBA" id="ARBA00023204"/>
    </source>
</evidence>
<evidence type="ECO:0000256" key="7">
    <source>
        <dbReference type="ARBA" id="ARBA00022801"/>
    </source>
</evidence>
<dbReference type="GO" id="GO:0006284">
    <property type="term" value="P:base-excision repair"/>
    <property type="evidence" value="ECO:0007669"/>
    <property type="project" value="InterPro"/>
</dbReference>
<dbReference type="FunFam" id="1.10.8.50:FF:000003">
    <property type="entry name" value="Formamidopyrimidine-DNA glycosylase"/>
    <property type="match status" value="1"/>
</dbReference>
<evidence type="ECO:0000256" key="13">
    <source>
        <dbReference type="ARBA" id="ARBA00023295"/>
    </source>
</evidence>
<dbReference type="Gene3D" id="3.20.190.10">
    <property type="entry name" value="MutM-like, N-terminal"/>
    <property type="match status" value="1"/>
</dbReference>
<accession>A0A7Y4L9P3</accession>
<feature type="domain" description="Formamidopyrimidine-DNA glycosylase catalytic" evidence="17">
    <location>
        <begin position="2"/>
        <end position="114"/>
    </location>
</feature>
<comment type="subunit">
    <text evidence="3 15">Monomer.</text>
</comment>
<dbReference type="GO" id="GO:0034039">
    <property type="term" value="F:8-oxo-7,8-dihydroguanine DNA N-glycosylase activity"/>
    <property type="evidence" value="ECO:0007669"/>
    <property type="project" value="TreeGrafter"/>
</dbReference>
<keyword evidence="6 15" id="KW-0863">Zinc-finger</keyword>
<dbReference type="InterPro" id="IPR000214">
    <property type="entry name" value="Znf_DNA_glyclase/AP_lyase"/>
</dbReference>
<dbReference type="GO" id="GO:0140078">
    <property type="term" value="F:class I DNA-(apurinic or apyrimidinic site) endonuclease activity"/>
    <property type="evidence" value="ECO:0007669"/>
    <property type="project" value="UniProtKB-EC"/>
</dbReference>
<feature type="domain" description="FPG-type" evidence="16">
    <location>
        <begin position="280"/>
        <end position="314"/>
    </location>
</feature>
<dbReference type="EC" id="4.2.99.18" evidence="15"/>
<keyword evidence="13 15" id="KW-0326">Glycosidase</keyword>
<evidence type="ECO:0000313" key="18">
    <source>
        <dbReference type="EMBL" id="NOL49594.1"/>
    </source>
</evidence>
<keyword evidence="10 15" id="KW-0234">DNA repair</keyword>
<dbReference type="RefSeq" id="WP_171588579.1">
    <property type="nucleotide sequence ID" value="NZ_JABGBO010000005.1"/>
</dbReference>
<evidence type="ECO:0000256" key="12">
    <source>
        <dbReference type="ARBA" id="ARBA00023268"/>
    </source>
</evidence>
<dbReference type="InterPro" id="IPR010979">
    <property type="entry name" value="Ribosomal_uS13-like_H2TH"/>
</dbReference>
<feature type="binding site" evidence="15">
    <location>
        <position position="92"/>
    </location>
    <ligand>
        <name>DNA</name>
        <dbReference type="ChEBI" id="CHEBI:16991"/>
    </ligand>
</feature>
<evidence type="ECO:0000256" key="8">
    <source>
        <dbReference type="ARBA" id="ARBA00022833"/>
    </source>
</evidence>
<dbReference type="SUPFAM" id="SSF81624">
    <property type="entry name" value="N-terminal domain of MutM-like DNA repair proteins"/>
    <property type="match status" value="1"/>
</dbReference>
<keyword evidence="4 15" id="KW-0479">Metal-binding</keyword>
<evidence type="ECO:0000256" key="14">
    <source>
        <dbReference type="ARBA" id="ARBA00044632"/>
    </source>
</evidence>
<dbReference type="InterPro" id="IPR020629">
    <property type="entry name" value="FPG_Glyclase"/>
</dbReference>
<dbReference type="EC" id="3.2.2.23" evidence="15"/>
<comment type="cofactor">
    <cofactor evidence="15">
        <name>Zn(2+)</name>
        <dbReference type="ChEBI" id="CHEBI:29105"/>
    </cofactor>
    <text evidence="15">Binds 1 zinc ion per subunit.</text>
</comment>
<comment type="catalytic activity">
    <reaction evidence="1 15">
        <text>Hydrolysis of DNA containing ring-opened 7-methylguanine residues, releasing 2,6-diamino-4-hydroxy-5-(N-methyl)formamidopyrimidine.</text>
        <dbReference type="EC" id="3.2.2.23"/>
    </reaction>
</comment>
<feature type="binding site" evidence="15">
    <location>
        <position position="111"/>
    </location>
    <ligand>
        <name>DNA</name>
        <dbReference type="ChEBI" id="CHEBI:16991"/>
    </ligand>
</feature>
<evidence type="ECO:0000256" key="15">
    <source>
        <dbReference type="HAMAP-Rule" id="MF_00103"/>
    </source>
</evidence>
<evidence type="ECO:0000256" key="11">
    <source>
        <dbReference type="ARBA" id="ARBA00023239"/>
    </source>
</evidence>
<evidence type="ECO:0000256" key="9">
    <source>
        <dbReference type="ARBA" id="ARBA00023125"/>
    </source>
</evidence>
<evidence type="ECO:0000313" key="19">
    <source>
        <dbReference type="Proteomes" id="UP000541421"/>
    </source>
</evidence>
<comment type="caution">
    <text evidence="15">Lacks conserved residue(s) required for the propagation of feature annotation.</text>
</comment>
<protein>
    <recommendedName>
        <fullName evidence="15">Formamidopyrimidine-DNA glycosylase</fullName>
        <shortName evidence="15">Fapy-DNA glycosylase</shortName>
        <ecNumber evidence="15">3.2.2.23</ecNumber>
    </recommendedName>
    <alternativeName>
        <fullName evidence="15">DNA-(apurinic or apyrimidinic site) lyase MutM</fullName>
        <shortName evidence="15">AP lyase MutM</shortName>
        <ecNumber evidence="15">4.2.99.18</ecNumber>
    </alternativeName>
</protein>
<comment type="caution">
    <text evidence="18">The sequence shown here is derived from an EMBL/GenBank/DDBJ whole genome shotgun (WGS) entry which is preliminary data.</text>
</comment>
<dbReference type="GO" id="GO:0003684">
    <property type="term" value="F:damaged DNA binding"/>
    <property type="evidence" value="ECO:0007669"/>
    <property type="project" value="InterPro"/>
</dbReference>
<proteinExistence type="inferred from homology"/>
<dbReference type="SUPFAM" id="SSF57716">
    <property type="entry name" value="Glucocorticoid receptor-like (DNA-binding domain)"/>
    <property type="match status" value="1"/>
</dbReference>
<evidence type="ECO:0000256" key="1">
    <source>
        <dbReference type="ARBA" id="ARBA00001668"/>
    </source>
</evidence>
<dbReference type="SUPFAM" id="SSF46946">
    <property type="entry name" value="S13-like H2TH domain"/>
    <property type="match status" value="1"/>
</dbReference>
<reference evidence="18 19" key="1">
    <citation type="submission" date="2020-05" db="EMBL/GenBank/DDBJ databases">
        <authorList>
            <person name="Niu N."/>
        </authorList>
    </citation>
    <scope>NUCLEOTIDE SEQUENCE [LARGE SCALE GENOMIC DNA]</scope>
    <source>
        <strain evidence="18 19">LMG10982</strain>
    </source>
</reference>
<dbReference type="Gene3D" id="1.10.8.50">
    <property type="match status" value="1"/>
</dbReference>
<evidence type="ECO:0000256" key="3">
    <source>
        <dbReference type="ARBA" id="ARBA00011245"/>
    </source>
</evidence>
<feature type="active site" description="Proton donor" evidence="15">
    <location>
        <position position="3"/>
    </location>
</feature>
<dbReference type="Pfam" id="PF06827">
    <property type="entry name" value="zf-FPG_IleRS"/>
    <property type="match status" value="1"/>
</dbReference>
<keyword evidence="11 15" id="KW-0456">Lyase</keyword>
<keyword evidence="8 15" id="KW-0862">Zinc</keyword>
<evidence type="ECO:0000259" key="17">
    <source>
        <dbReference type="PROSITE" id="PS51068"/>
    </source>
</evidence>
<name>A0A7Y4L9P3_9BURK</name>
<sequence>MPELPEVETTLRGIAPYITHQVVSRIIVRQPQLRWTIPEDIATQLQGQMIIHCQRRAKYMLLQCPKGTLLIHLGMSGSLRIFREQAPKPDKHDHVDILFKNGTVLRYHDPRRFGAILWFKSTVSATSSSLINTIPKNDTDISNNSSRAASTITNDKAINGKDETLSHIPLLAHLGPEPLEPEFTGEYLYKALKTQSRAIKLAIMDNTVVVGVGNIYANESLFLAGILPTRTAKSLRKKDCENLVAMIKKVLLRAIEVGGSTLRDFVDSEGKSGYFQQEYHVYGRDGEPCKVCTTPIKKTVIGQRGTFFCPKCQK</sequence>
<dbReference type="Proteomes" id="UP000541421">
    <property type="component" value="Unassembled WGS sequence"/>
</dbReference>
<keyword evidence="9 15" id="KW-0238">DNA-binding</keyword>
<dbReference type="GO" id="GO:0008270">
    <property type="term" value="F:zinc ion binding"/>
    <property type="evidence" value="ECO:0007669"/>
    <property type="project" value="UniProtKB-UniRule"/>
</dbReference>
<evidence type="ECO:0000256" key="5">
    <source>
        <dbReference type="ARBA" id="ARBA00022763"/>
    </source>
</evidence>
<dbReference type="PROSITE" id="PS51068">
    <property type="entry name" value="FPG_CAT"/>
    <property type="match status" value="1"/>
</dbReference>
<comment type="catalytic activity">
    <reaction evidence="14 15">
        <text>2'-deoxyribonucleotide-(2'-deoxyribose 5'-phosphate)-2'-deoxyribonucleotide-DNA = a 3'-end 2'-deoxyribonucleotide-(2,3-dehydro-2,3-deoxyribose 5'-phosphate)-DNA + a 5'-end 5'-phospho-2'-deoxyribonucleoside-DNA + H(+)</text>
        <dbReference type="Rhea" id="RHEA:66592"/>
        <dbReference type="Rhea" id="RHEA-COMP:13180"/>
        <dbReference type="Rhea" id="RHEA-COMP:16897"/>
        <dbReference type="Rhea" id="RHEA-COMP:17067"/>
        <dbReference type="ChEBI" id="CHEBI:15378"/>
        <dbReference type="ChEBI" id="CHEBI:136412"/>
        <dbReference type="ChEBI" id="CHEBI:157695"/>
        <dbReference type="ChEBI" id="CHEBI:167181"/>
        <dbReference type="EC" id="4.2.99.18"/>
    </reaction>
</comment>
<feature type="active site" description="Proton donor; for beta-elimination activity" evidence="15">
    <location>
        <position position="58"/>
    </location>
</feature>
<dbReference type="NCBIfam" id="NF002211">
    <property type="entry name" value="PRK01103.1"/>
    <property type="match status" value="1"/>
</dbReference>
<dbReference type="InterPro" id="IPR012319">
    <property type="entry name" value="FPG_cat"/>
</dbReference>
<feature type="active site" description="Schiff-base intermediate with DNA" evidence="15">
    <location>
        <position position="2"/>
    </location>
</feature>
<keyword evidence="19" id="KW-1185">Reference proteome</keyword>
<evidence type="ECO:0000256" key="2">
    <source>
        <dbReference type="ARBA" id="ARBA00009409"/>
    </source>
</evidence>
<dbReference type="HAMAP" id="MF_00103">
    <property type="entry name" value="Fapy_DNA_glycosyl"/>
    <property type="match status" value="1"/>
</dbReference>